<comment type="subcellular location">
    <subcellularLocation>
        <location evidence="1">Nucleus</location>
    </subcellularLocation>
</comment>
<keyword evidence="2" id="KW-0479">Metal-binding</keyword>
<comment type="caution">
    <text evidence="8">The sequence shown here is derived from an EMBL/GenBank/DDBJ whole genome shotgun (WGS) entry which is preliminary data.</text>
</comment>
<dbReference type="Pfam" id="PF04082">
    <property type="entry name" value="Fungal_trans"/>
    <property type="match status" value="1"/>
</dbReference>
<dbReference type="PANTHER" id="PTHR47338:SF7">
    <property type="entry name" value="ZN(II)2CYS6 TRANSCRIPTION FACTOR (EUROFUNG)"/>
    <property type="match status" value="1"/>
</dbReference>
<dbReference type="InterPro" id="IPR001138">
    <property type="entry name" value="Zn2Cys6_DnaBD"/>
</dbReference>
<name>A0A1Q5U710_9EURO</name>
<dbReference type="AlphaFoldDB" id="A0A1Q5U710"/>
<dbReference type="SMART" id="SM00906">
    <property type="entry name" value="Fungal_trans"/>
    <property type="match status" value="1"/>
</dbReference>
<dbReference type="Gene3D" id="4.10.240.10">
    <property type="entry name" value="Zn(2)-C6 fungal-type DNA-binding domain"/>
    <property type="match status" value="1"/>
</dbReference>
<dbReference type="SMART" id="SM00066">
    <property type="entry name" value="GAL4"/>
    <property type="match status" value="1"/>
</dbReference>
<evidence type="ECO:0000256" key="5">
    <source>
        <dbReference type="ARBA" id="ARBA00023163"/>
    </source>
</evidence>
<dbReference type="PROSITE" id="PS00463">
    <property type="entry name" value="ZN2_CY6_FUNGAL_1"/>
    <property type="match status" value="1"/>
</dbReference>
<proteinExistence type="predicted"/>
<keyword evidence="6" id="KW-0539">Nucleus</keyword>
<dbReference type="GO" id="GO:0000981">
    <property type="term" value="F:DNA-binding transcription factor activity, RNA polymerase II-specific"/>
    <property type="evidence" value="ECO:0007669"/>
    <property type="project" value="InterPro"/>
</dbReference>
<dbReference type="CDD" id="cd00067">
    <property type="entry name" value="GAL4"/>
    <property type="match status" value="1"/>
</dbReference>
<keyword evidence="5" id="KW-0804">Transcription</keyword>
<evidence type="ECO:0000313" key="9">
    <source>
        <dbReference type="Proteomes" id="UP000186955"/>
    </source>
</evidence>
<keyword evidence="9" id="KW-1185">Reference proteome</keyword>
<dbReference type="InterPro" id="IPR007219">
    <property type="entry name" value="XnlR_reg_dom"/>
</dbReference>
<evidence type="ECO:0000256" key="1">
    <source>
        <dbReference type="ARBA" id="ARBA00004123"/>
    </source>
</evidence>
<dbReference type="InterPro" id="IPR036864">
    <property type="entry name" value="Zn2-C6_fun-type_DNA-bd_sf"/>
</dbReference>
<gene>
    <name evidence="8" type="ORF">PENSUB_5629</name>
</gene>
<dbReference type="InterPro" id="IPR050815">
    <property type="entry name" value="TF_fung"/>
</dbReference>
<dbReference type="GO" id="GO:0005634">
    <property type="term" value="C:nucleus"/>
    <property type="evidence" value="ECO:0007669"/>
    <property type="project" value="UniProtKB-SubCell"/>
</dbReference>
<dbReference type="GO" id="GO:0008270">
    <property type="term" value="F:zinc ion binding"/>
    <property type="evidence" value="ECO:0007669"/>
    <property type="project" value="InterPro"/>
</dbReference>
<dbReference type="Pfam" id="PF00172">
    <property type="entry name" value="Zn_clus"/>
    <property type="match status" value="1"/>
</dbReference>
<accession>A0A1Q5U710</accession>
<dbReference type="EMBL" id="MNBE01000569">
    <property type="protein sequence ID" value="OKP08262.1"/>
    <property type="molecule type" value="Genomic_DNA"/>
</dbReference>
<keyword evidence="4" id="KW-0238">DNA-binding</keyword>
<evidence type="ECO:0000256" key="3">
    <source>
        <dbReference type="ARBA" id="ARBA00023015"/>
    </source>
</evidence>
<dbReference type="SUPFAM" id="SSF57701">
    <property type="entry name" value="Zn2/Cys6 DNA-binding domain"/>
    <property type="match status" value="1"/>
</dbReference>
<evidence type="ECO:0000259" key="7">
    <source>
        <dbReference type="PROSITE" id="PS50048"/>
    </source>
</evidence>
<dbReference type="CDD" id="cd12148">
    <property type="entry name" value="fungal_TF_MHR"/>
    <property type="match status" value="1"/>
</dbReference>
<dbReference type="Proteomes" id="UP000186955">
    <property type="component" value="Unassembled WGS sequence"/>
</dbReference>
<organism evidence="8 9">
    <name type="scientific">Penicillium subrubescens</name>
    <dbReference type="NCBI Taxonomy" id="1316194"/>
    <lineage>
        <taxon>Eukaryota</taxon>
        <taxon>Fungi</taxon>
        <taxon>Dikarya</taxon>
        <taxon>Ascomycota</taxon>
        <taxon>Pezizomycotina</taxon>
        <taxon>Eurotiomycetes</taxon>
        <taxon>Eurotiomycetidae</taxon>
        <taxon>Eurotiales</taxon>
        <taxon>Aspergillaceae</taxon>
        <taxon>Penicillium</taxon>
    </lineage>
</organism>
<evidence type="ECO:0000256" key="4">
    <source>
        <dbReference type="ARBA" id="ARBA00023125"/>
    </source>
</evidence>
<dbReference type="GO" id="GO:0003677">
    <property type="term" value="F:DNA binding"/>
    <property type="evidence" value="ECO:0007669"/>
    <property type="project" value="UniProtKB-KW"/>
</dbReference>
<reference evidence="8 9" key="1">
    <citation type="submission" date="2016-10" db="EMBL/GenBank/DDBJ databases">
        <title>Genome sequence of the ascomycete fungus Penicillium subrubescens.</title>
        <authorList>
            <person name="De Vries R.P."/>
            <person name="Peng M."/>
            <person name="Dilokpimol A."/>
            <person name="Hilden K."/>
            <person name="Makela M.R."/>
            <person name="Grigoriev I."/>
            <person name="Riley R."/>
            <person name="Granchi Z."/>
        </authorList>
    </citation>
    <scope>NUCLEOTIDE SEQUENCE [LARGE SCALE GENOMIC DNA]</scope>
    <source>
        <strain evidence="8 9">CBS 132785</strain>
    </source>
</reference>
<sequence length="562" mass="63738">MADDATKKQTCLQCRKRKAPNDSAGINLPLNQAHAANSRQRTKYTIGGIERRRGLRACRPCRASKSRCSGGWPTCRNCEQRRLDCQYLPSKRRKIPLDPAPCPGNNTLNEPTLSNLRDLNGLESVPGVFDLTQSNSVKDINLASNKIFLESHVNAYFKYFHVIPQFNFLHKSSFLRDFHHDTLDPVTLCCVCGIASRFINQNADKSYVSRWLEEIEAQIWSRTGEMKIQNLQLIVLLVCWYSLERKISHMWTASALATRMAYGMRLNHETTDKLPFVLRESRRRLMWSIFMFDKMYAGGISELTLCTASTMHISLPCEGRNFDLDIPIETSVLEPANANAELEAGIGIMGHITRLMNIRHAILEMMISGIRESVPEPVQQEVPLSYAEQCRSICLHHAIKMCSLWSDTLREADLTRLTDQSIGIYAYQCANIIANLWELDHDDTLKVSLQTIVSILERPATIYPIVAEIDVGPSEGSVTGPDNVESHKEEFQALCKERGPMEEIMYTSIRNTGSRGIMMKLVDFHRNLDLSEARALGLNAELSTESSWYTAFDRVREAKLML</sequence>
<dbReference type="PANTHER" id="PTHR47338">
    <property type="entry name" value="ZN(II)2CYS6 TRANSCRIPTION FACTOR (EUROFUNG)-RELATED"/>
    <property type="match status" value="1"/>
</dbReference>
<keyword evidence="3" id="KW-0805">Transcription regulation</keyword>
<evidence type="ECO:0000256" key="2">
    <source>
        <dbReference type="ARBA" id="ARBA00022723"/>
    </source>
</evidence>
<dbReference type="PROSITE" id="PS50048">
    <property type="entry name" value="ZN2_CY6_FUNGAL_2"/>
    <property type="match status" value="1"/>
</dbReference>
<dbReference type="STRING" id="1316194.A0A1Q5U710"/>
<feature type="domain" description="Zn(2)-C6 fungal-type" evidence="7">
    <location>
        <begin position="57"/>
        <end position="87"/>
    </location>
</feature>
<evidence type="ECO:0000313" key="8">
    <source>
        <dbReference type="EMBL" id="OKP08262.1"/>
    </source>
</evidence>
<protein>
    <recommendedName>
        <fullName evidence="7">Zn(2)-C6 fungal-type domain-containing protein</fullName>
    </recommendedName>
</protein>
<evidence type="ECO:0000256" key="6">
    <source>
        <dbReference type="ARBA" id="ARBA00023242"/>
    </source>
</evidence>
<dbReference type="GO" id="GO:0006351">
    <property type="term" value="P:DNA-templated transcription"/>
    <property type="evidence" value="ECO:0007669"/>
    <property type="project" value="InterPro"/>
</dbReference>